<gene>
    <name evidence="2" type="ORF">ABIF63_000253</name>
</gene>
<organism evidence="2 3">
    <name type="scientific">Bradyrhizobium japonicum</name>
    <dbReference type="NCBI Taxonomy" id="375"/>
    <lineage>
        <taxon>Bacteria</taxon>
        <taxon>Pseudomonadati</taxon>
        <taxon>Pseudomonadota</taxon>
        <taxon>Alphaproteobacteria</taxon>
        <taxon>Hyphomicrobiales</taxon>
        <taxon>Nitrobacteraceae</taxon>
        <taxon>Bradyrhizobium</taxon>
    </lineage>
</organism>
<evidence type="ECO:0000313" key="2">
    <source>
        <dbReference type="EMBL" id="MET4716150.1"/>
    </source>
</evidence>
<accession>A0ABV2RGT9</accession>
<dbReference type="Proteomes" id="UP001549291">
    <property type="component" value="Unassembled WGS sequence"/>
</dbReference>
<proteinExistence type="predicted"/>
<name>A0ABV2RGT9_BRAJP</name>
<sequence>MEKPTQQQLEELKRLSREARGNDWSEIVQSKEEAENRIRDLKEKARME</sequence>
<dbReference type="RefSeq" id="WP_354269885.1">
    <property type="nucleotide sequence ID" value="NZ_JBEPTQ010000001.1"/>
</dbReference>
<evidence type="ECO:0000256" key="1">
    <source>
        <dbReference type="SAM" id="MobiDB-lite"/>
    </source>
</evidence>
<keyword evidence="3" id="KW-1185">Reference proteome</keyword>
<reference evidence="2 3" key="1">
    <citation type="submission" date="2024-06" db="EMBL/GenBank/DDBJ databases">
        <title>Genomic Encyclopedia of Type Strains, Phase V (KMG-V): Genome sequencing to study the core and pangenomes of soil and plant-associated prokaryotes.</title>
        <authorList>
            <person name="Whitman W."/>
        </authorList>
    </citation>
    <scope>NUCLEOTIDE SEQUENCE [LARGE SCALE GENOMIC DNA]</scope>
    <source>
        <strain evidence="2 3">USDA 160</strain>
    </source>
</reference>
<dbReference type="EMBL" id="JBEPTQ010000001">
    <property type="protein sequence ID" value="MET4716150.1"/>
    <property type="molecule type" value="Genomic_DNA"/>
</dbReference>
<comment type="caution">
    <text evidence="2">The sequence shown here is derived from an EMBL/GenBank/DDBJ whole genome shotgun (WGS) entry which is preliminary data.</text>
</comment>
<feature type="compositionally biased region" description="Basic and acidic residues" evidence="1">
    <location>
        <begin position="10"/>
        <end position="28"/>
    </location>
</feature>
<protein>
    <submittedName>
        <fullName evidence="2">Vacuolar-type H+-ATPase subunit E/Vma4</fullName>
    </submittedName>
</protein>
<feature type="region of interest" description="Disordered" evidence="1">
    <location>
        <begin position="1"/>
        <end position="28"/>
    </location>
</feature>
<evidence type="ECO:0000313" key="3">
    <source>
        <dbReference type="Proteomes" id="UP001549291"/>
    </source>
</evidence>